<sequence length="365" mass="38513">MGKGPLHGFRIVEFEGLGPVPFCGMLLAGLGAEVVRIVRDGVESAYADVGGAILFRGRTAVTANLKSPADRDAILQLIASADAVLEGYRPGVLERLGLGPAPALAANPRLVYARMTGWGQEGPLSLRAGHDINYIAITGALNAIGNPGEPPTIPLNLIGDYGGGAMFLATGVLAALLEAQRSGQGQVVDVAMTDGTALLMSLFQALSQAGQWSEERGANLLDGGRPFYRCYECADGKYVAVGALEPQFYANLLRITGIAAKPKDQNDASLWPQLSAQLEATFKRKTRDEWAALFDSEDACVSPVLSMLEAPAHAHNQARGTFVVQEHIMQAAPAPRFSRSGETLPGAAPVTLDLATALSQWHTGR</sequence>
<dbReference type="InterPro" id="IPR050509">
    <property type="entry name" value="CoA-transferase_III"/>
</dbReference>
<comment type="caution">
    <text evidence="1">The sequence shown here is derived from an EMBL/GenBank/DDBJ whole genome shotgun (WGS) entry which is preliminary data.</text>
</comment>
<dbReference type="EMBL" id="BSOS01000088">
    <property type="protein sequence ID" value="GLR68395.1"/>
    <property type="molecule type" value="Genomic_DNA"/>
</dbReference>
<name>A0ABQ6A7H2_9PROT</name>
<evidence type="ECO:0000313" key="1">
    <source>
        <dbReference type="EMBL" id="GLR68395.1"/>
    </source>
</evidence>
<keyword evidence="2" id="KW-1185">Reference proteome</keyword>
<protein>
    <submittedName>
        <fullName evidence="1">CoA transferase</fullName>
    </submittedName>
</protein>
<dbReference type="Gene3D" id="3.30.1540.10">
    <property type="entry name" value="formyl-coa transferase, domain 3"/>
    <property type="match status" value="1"/>
</dbReference>
<keyword evidence="1" id="KW-0808">Transferase</keyword>
<dbReference type="GO" id="GO:0016740">
    <property type="term" value="F:transferase activity"/>
    <property type="evidence" value="ECO:0007669"/>
    <property type="project" value="UniProtKB-KW"/>
</dbReference>
<dbReference type="Gene3D" id="3.40.50.10540">
    <property type="entry name" value="Crotonobetainyl-coa:carnitine coa-transferase, domain 1"/>
    <property type="match status" value="1"/>
</dbReference>
<dbReference type="RefSeq" id="WP_284259241.1">
    <property type="nucleotide sequence ID" value="NZ_BSOS01000088.1"/>
</dbReference>
<dbReference type="Pfam" id="PF02515">
    <property type="entry name" value="CoA_transf_3"/>
    <property type="match status" value="1"/>
</dbReference>
<gene>
    <name evidence="1" type="primary">mcr_2</name>
    <name evidence="1" type="ORF">GCM10010909_30760</name>
</gene>
<organism evidence="1 2">
    <name type="scientific">Acidocella aquatica</name>
    <dbReference type="NCBI Taxonomy" id="1922313"/>
    <lineage>
        <taxon>Bacteria</taxon>
        <taxon>Pseudomonadati</taxon>
        <taxon>Pseudomonadota</taxon>
        <taxon>Alphaproteobacteria</taxon>
        <taxon>Acetobacterales</taxon>
        <taxon>Acidocellaceae</taxon>
        <taxon>Acidocella</taxon>
    </lineage>
</organism>
<dbReference type="Proteomes" id="UP001156641">
    <property type="component" value="Unassembled WGS sequence"/>
</dbReference>
<accession>A0ABQ6A7H2</accession>
<dbReference type="InterPro" id="IPR003673">
    <property type="entry name" value="CoA-Trfase_fam_III"/>
</dbReference>
<evidence type="ECO:0000313" key="2">
    <source>
        <dbReference type="Proteomes" id="UP001156641"/>
    </source>
</evidence>
<dbReference type="InterPro" id="IPR044855">
    <property type="entry name" value="CoA-Trfase_III_dom3_sf"/>
</dbReference>
<proteinExistence type="predicted"/>
<dbReference type="InterPro" id="IPR023606">
    <property type="entry name" value="CoA-Trfase_III_dom_1_sf"/>
</dbReference>
<dbReference type="PANTHER" id="PTHR48228">
    <property type="entry name" value="SUCCINYL-COA--D-CITRAMALATE COA-TRANSFERASE"/>
    <property type="match status" value="1"/>
</dbReference>
<reference evidence="2" key="1">
    <citation type="journal article" date="2019" name="Int. J. Syst. Evol. Microbiol.">
        <title>The Global Catalogue of Microorganisms (GCM) 10K type strain sequencing project: providing services to taxonomists for standard genome sequencing and annotation.</title>
        <authorList>
            <consortium name="The Broad Institute Genomics Platform"/>
            <consortium name="The Broad Institute Genome Sequencing Center for Infectious Disease"/>
            <person name="Wu L."/>
            <person name="Ma J."/>
        </authorList>
    </citation>
    <scope>NUCLEOTIDE SEQUENCE [LARGE SCALE GENOMIC DNA]</scope>
    <source>
        <strain evidence="2">NBRC 112502</strain>
    </source>
</reference>
<dbReference type="PANTHER" id="PTHR48228:SF5">
    <property type="entry name" value="ALPHA-METHYLACYL-COA RACEMASE"/>
    <property type="match status" value="1"/>
</dbReference>
<dbReference type="SUPFAM" id="SSF89796">
    <property type="entry name" value="CoA-transferase family III (CaiB/BaiF)"/>
    <property type="match status" value="1"/>
</dbReference>